<dbReference type="SUPFAM" id="SSF55785">
    <property type="entry name" value="PYP-like sensor domain (PAS domain)"/>
    <property type="match status" value="2"/>
</dbReference>
<sequence length="527" mass="59228">MLNTLYAVALVLTALTISIAALYILSLLDPARDRKLRKQTMREKDSIVFLFDDQTLTDVTAAGRQILEARPRHSSGSDWQHLSLILETRFPDLTEQVGDLAELGKLSIPSGDGVHRIEAEWRDGLARIQLITTDTGEADPIVDRVSFDAMRDELEGLRATAKHTPIMMWREDTNGKISWANKSYLDQATDPNTVDGVASWPPQKLFDRPRLEDAKNLETPRRVAVQLPSDGKRHWFELYDAPLGDETLMTAIPVDRVVNAEKSRAEFVTTLTKTFAHLPIGLAIFDRKRQLNLFNPALTDILALNASFLVGKPTLFTFLDRLREKRMMPEPKDYVSWRQQMADLESAAVNGTYEETWSLPTGQTYRITGRPHPDGAVAFLFEDITSEISLTRRFRRELEMGQSALDCIEDAIAIFSPGGVLSMSNAAYTKLWGNDPSTTLEDINLGDAIRTWRTTAGDTPVWRMLKEFVAAHGERQAWTDQIALLDGRQVECQFVPMVRGATMARFHVRPAQRNLQPAPNSALSLTP</sequence>
<dbReference type="Proteomes" id="UP000244911">
    <property type="component" value="Unassembled WGS sequence"/>
</dbReference>
<dbReference type="GO" id="GO:0004673">
    <property type="term" value="F:protein histidine kinase activity"/>
    <property type="evidence" value="ECO:0007669"/>
    <property type="project" value="UniProtKB-EC"/>
</dbReference>
<keyword evidence="1" id="KW-0472">Membrane</keyword>
<dbReference type="OrthoDB" id="9797304at2"/>
<dbReference type="Gene3D" id="3.30.450.20">
    <property type="entry name" value="PAS domain"/>
    <property type="match status" value="1"/>
</dbReference>
<dbReference type="Pfam" id="PF12860">
    <property type="entry name" value="PAS_7"/>
    <property type="match status" value="1"/>
</dbReference>
<gene>
    <name evidence="2" type="primary">divL</name>
    <name evidence="2" type="ORF">ALP8811_03018</name>
</gene>
<name>A0A2R8AT62_9RHOB</name>
<protein>
    <submittedName>
        <fullName evidence="2">Sensor protein DivL</fullName>
        <ecNumber evidence="2">2.7.13.3</ecNumber>
    </submittedName>
</protein>
<reference evidence="2 3" key="1">
    <citation type="submission" date="2018-03" db="EMBL/GenBank/DDBJ databases">
        <authorList>
            <person name="Keele B.F."/>
        </authorList>
    </citation>
    <scope>NUCLEOTIDE SEQUENCE [LARGE SCALE GENOMIC DNA]</scope>
    <source>
        <strain evidence="2 3">CECT 8811</strain>
    </source>
</reference>
<feature type="transmembrane region" description="Helical" evidence="1">
    <location>
        <begin position="6"/>
        <end position="28"/>
    </location>
</feature>
<evidence type="ECO:0000313" key="2">
    <source>
        <dbReference type="EMBL" id="SPF79084.1"/>
    </source>
</evidence>
<keyword evidence="2" id="KW-0808">Transferase</keyword>
<accession>A0A2R8AT62</accession>
<dbReference type="EC" id="2.7.13.3" evidence="2"/>
<dbReference type="InterPro" id="IPR035965">
    <property type="entry name" value="PAS-like_dom_sf"/>
</dbReference>
<dbReference type="RefSeq" id="WP_108858052.1">
    <property type="nucleotide sequence ID" value="NZ_OMOI01000002.1"/>
</dbReference>
<dbReference type="AlphaFoldDB" id="A0A2R8AT62"/>
<evidence type="ECO:0000313" key="3">
    <source>
        <dbReference type="Proteomes" id="UP000244911"/>
    </source>
</evidence>
<keyword evidence="3" id="KW-1185">Reference proteome</keyword>
<keyword evidence="1" id="KW-0812">Transmembrane</keyword>
<organism evidence="2 3">
    <name type="scientific">Aliiroseovarius pelagivivens</name>
    <dbReference type="NCBI Taxonomy" id="1639690"/>
    <lineage>
        <taxon>Bacteria</taxon>
        <taxon>Pseudomonadati</taxon>
        <taxon>Pseudomonadota</taxon>
        <taxon>Alphaproteobacteria</taxon>
        <taxon>Rhodobacterales</taxon>
        <taxon>Paracoccaceae</taxon>
        <taxon>Aliiroseovarius</taxon>
    </lineage>
</organism>
<dbReference type="EMBL" id="OMOI01000002">
    <property type="protein sequence ID" value="SPF79084.1"/>
    <property type="molecule type" value="Genomic_DNA"/>
</dbReference>
<keyword evidence="1" id="KW-1133">Transmembrane helix</keyword>
<proteinExistence type="predicted"/>
<evidence type="ECO:0000256" key="1">
    <source>
        <dbReference type="SAM" id="Phobius"/>
    </source>
</evidence>